<feature type="domain" description="FHA" evidence="3">
    <location>
        <begin position="110"/>
        <end position="167"/>
    </location>
</feature>
<dbReference type="InterPro" id="IPR000253">
    <property type="entry name" value="FHA_dom"/>
</dbReference>
<dbReference type="PROSITE" id="PS50006">
    <property type="entry name" value="FHA_DOMAIN"/>
    <property type="match status" value="1"/>
</dbReference>
<comment type="caution">
    <text evidence="4">The sequence shown here is derived from an EMBL/GenBank/DDBJ whole genome shotgun (WGS) entry which is preliminary data.</text>
</comment>
<dbReference type="RefSeq" id="WP_311726997.1">
    <property type="nucleotide sequence ID" value="NZ_JAVRFD010000015.1"/>
</dbReference>
<protein>
    <submittedName>
        <fullName evidence="4">FHA domain-containing protein</fullName>
    </submittedName>
</protein>
<dbReference type="Proteomes" id="UP001180754">
    <property type="component" value="Unassembled WGS sequence"/>
</dbReference>
<dbReference type="EMBL" id="JAVRFD010000015">
    <property type="protein sequence ID" value="MDT0546515.1"/>
    <property type="molecule type" value="Genomic_DNA"/>
</dbReference>
<keyword evidence="5" id="KW-1185">Reference proteome</keyword>
<sequence length="197" mass="21049">MSGDGWVRVPEPGDDEAEDTEGAGEGLDPGPPTPPHDAEWVAVAAPPGPHFDPVDTWVPDVEVSVPCWNCREPVAPRDPGCAACGRTRTHVLLICSDPCLELSHGTDTPLALGRHPDWAPRTATAFADRPKVSRRHVSITVEPDGSAWAEEPPEGSHNGTFINGAKLMPGIRTPLRDGDQLRLGLRISITVRLYGPG</sequence>
<dbReference type="CDD" id="cd00060">
    <property type="entry name" value="FHA"/>
    <property type="match status" value="1"/>
</dbReference>
<feature type="compositionally biased region" description="Acidic residues" evidence="2">
    <location>
        <begin position="12"/>
        <end position="22"/>
    </location>
</feature>
<dbReference type="Pfam" id="PF00498">
    <property type="entry name" value="FHA"/>
    <property type="match status" value="1"/>
</dbReference>
<dbReference type="Gene3D" id="2.60.200.20">
    <property type="match status" value="1"/>
</dbReference>
<gene>
    <name evidence="4" type="ORF">RND15_27950</name>
</gene>
<feature type="region of interest" description="Disordered" evidence="2">
    <location>
        <begin position="1"/>
        <end position="47"/>
    </location>
</feature>
<accession>A0ABU2XKR7</accession>
<organism evidence="4 5">
    <name type="scientific">Streptomyces lonegramiae</name>
    <dbReference type="NCBI Taxonomy" id="3075524"/>
    <lineage>
        <taxon>Bacteria</taxon>
        <taxon>Bacillati</taxon>
        <taxon>Actinomycetota</taxon>
        <taxon>Actinomycetes</taxon>
        <taxon>Kitasatosporales</taxon>
        <taxon>Streptomycetaceae</taxon>
        <taxon>Streptomyces</taxon>
    </lineage>
</organism>
<dbReference type="SMART" id="SM00240">
    <property type="entry name" value="FHA"/>
    <property type="match status" value="1"/>
</dbReference>
<reference evidence="4" key="1">
    <citation type="submission" date="2024-05" db="EMBL/GenBank/DDBJ databases">
        <title>30 novel species of actinomycetes from the DSMZ collection.</title>
        <authorList>
            <person name="Nouioui I."/>
        </authorList>
    </citation>
    <scope>NUCLEOTIDE SEQUENCE</scope>
    <source>
        <strain evidence="4">DSM 41529</strain>
    </source>
</reference>
<keyword evidence="1" id="KW-0597">Phosphoprotein</keyword>
<dbReference type="InterPro" id="IPR008984">
    <property type="entry name" value="SMAD_FHA_dom_sf"/>
</dbReference>
<evidence type="ECO:0000313" key="5">
    <source>
        <dbReference type="Proteomes" id="UP001180754"/>
    </source>
</evidence>
<name>A0ABU2XKR7_9ACTN</name>
<dbReference type="SUPFAM" id="SSF49879">
    <property type="entry name" value="SMAD/FHA domain"/>
    <property type="match status" value="1"/>
</dbReference>
<evidence type="ECO:0000313" key="4">
    <source>
        <dbReference type="EMBL" id="MDT0546515.1"/>
    </source>
</evidence>
<evidence type="ECO:0000259" key="3">
    <source>
        <dbReference type="PROSITE" id="PS50006"/>
    </source>
</evidence>
<evidence type="ECO:0000256" key="1">
    <source>
        <dbReference type="ARBA" id="ARBA00022553"/>
    </source>
</evidence>
<evidence type="ECO:0000256" key="2">
    <source>
        <dbReference type="SAM" id="MobiDB-lite"/>
    </source>
</evidence>
<proteinExistence type="predicted"/>